<dbReference type="EMBL" id="REGN01008119">
    <property type="protein sequence ID" value="RNA04409.1"/>
    <property type="molecule type" value="Genomic_DNA"/>
</dbReference>
<keyword evidence="1" id="KW-0472">Membrane</keyword>
<keyword evidence="3" id="KW-1185">Reference proteome</keyword>
<proteinExistence type="predicted"/>
<evidence type="ECO:0000313" key="2">
    <source>
        <dbReference type="EMBL" id="RNA04409.1"/>
    </source>
</evidence>
<evidence type="ECO:0000313" key="3">
    <source>
        <dbReference type="Proteomes" id="UP000276133"/>
    </source>
</evidence>
<protein>
    <submittedName>
        <fullName evidence="2">Uncharacterized protein</fullName>
    </submittedName>
</protein>
<reference evidence="2 3" key="1">
    <citation type="journal article" date="2018" name="Sci. Rep.">
        <title>Genomic signatures of local adaptation to the degree of environmental predictability in rotifers.</title>
        <authorList>
            <person name="Franch-Gras L."/>
            <person name="Hahn C."/>
            <person name="Garcia-Roger E.M."/>
            <person name="Carmona M.J."/>
            <person name="Serra M."/>
            <person name="Gomez A."/>
        </authorList>
    </citation>
    <scope>NUCLEOTIDE SEQUENCE [LARGE SCALE GENOMIC DNA]</scope>
    <source>
        <strain evidence="2">HYR1</strain>
    </source>
</reference>
<name>A0A3M7PZX1_BRAPC</name>
<evidence type="ECO:0000256" key="1">
    <source>
        <dbReference type="SAM" id="Phobius"/>
    </source>
</evidence>
<gene>
    <name evidence="2" type="ORF">BpHYR1_021950</name>
</gene>
<comment type="caution">
    <text evidence="2">The sequence shown here is derived from an EMBL/GenBank/DDBJ whole genome shotgun (WGS) entry which is preliminary data.</text>
</comment>
<accession>A0A3M7PZX1</accession>
<dbReference type="Proteomes" id="UP000276133">
    <property type="component" value="Unassembled WGS sequence"/>
</dbReference>
<organism evidence="2 3">
    <name type="scientific">Brachionus plicatilis</name>
    <name type="common">Marine rotifer</name>
    <name type="synonym">Brachionus muelleri</name>
    <dbReference type="NCBI Taxonomy" id="10195"/>
    <lineage>
        <taxon>Eukaryota</taxon>
        <taxon>Metazoa</taxon>
        <taxon>Spiralia</taxon>
        <taxon>Gnathifera</taxon>
        <taxon>Rotifera</taxon>
        <taxon>Eurotatoria</taxon>
        <taxon>Monogononta</taxon>
        <taxon>Pseudotrocha</taxon>
        <taxon>Ploima</taxon>
        <taxon>Brachionidae</taxon>
        <taxon>Brachionus</taxon>
    </lineage>
</organism>
<keyword evidence="1" id="KW-1133">Transmembrane helix</keyword>
<sequence length="80" mass="9412">MVSWEGLIIGKGGLAHFLKWLVQYLKRLLFEFVLELNFQFLKDLVNFKSLINMASNLWVMIVAKFGIEKVFYFLLIIKNA</sequence>
<keyword evidence="1" id="KW-0812">Transmembrane</keyword>
<feature type="transmembrane region" description="Helical" evidence="1">
    <location>
        <begin position="57"/>
        <end position="77"/>
    </location>
</feature>
<dbReference type="AlphaFoldDB" id="A0A3M7PZX1"/>